<dbReference type="EMBL" id="CP083439">
    <property type="protein sequence ID" value="UKF24357.1"/>
    <property type="molecule type" value="Genomic_DNA"/>
</dbReference>
<keyword evidence="2" id="KW-0812">Transmembrane</keyword>
<evidence type="ECO:0000256" key="1">
    <source>
        <dbReference type="SAM" id="Coils"/>
    </source>
</evidence>
<feature type="coiled-coil region" evidence="1">
    <location>
        <begin position="26"/>
        <end position="56"/>
    </location>
</feature>
<keyword evidence="4" id="KW-1185">Reference proteome</keyword>
<sequence length="199" mass="22502">MTIPLWLQLVTLVVPATISIFSAVWATRAARRAQQAEHESARLRALEDRIAQKKYELYQPFLQVLGDTLTPARTKEALLRVEDVMADFQTFVTIWGSDDVVDKFFRYRTAAPTSPPTAVIMRLMADFLLAVRRDIAWPDTSITGLHVIGMRINDLAEHPEMSAALSVPIKSLFESEGWTPPFDIDDWLSTGTDKRKPKC</sequence>
<feature type="transmembrane region" description="Helical" evidence="2">
    <location>
        <begin position="6"/>
        <end position="26"/>
    </location>
</feature>
<dbReference type="Proteomes" id="UP001649473">
    <property type="component" value="Chromosome"/>
</dbReference>
<proteinExistence type="predicted"/>
<keyword evidence="1" id="KW-0175">Coiled coil</keyword>
<evidence type="ECO:0000256" key="2">
    <source>
        <dbReference type="SAM" id="Phobius"/>
    </source>
</evidence>
<keyword evidence="2" id="KW-1133">Transmembrane helix</keyword>
<keyword evidence="2" id="KW-0472">Membrane</keyword>
<dbReference type="RefSeq" id="WP_147362319.1">
    <property type="nucleotide sequence ID" value="NZ_CP083439.1"/>
</dbReference>
<evidence type="ECO:0000313" key="4">
    <source>
        <dbReference type="Proteomes" id="UP001649473"/>
    </source>
</evidence>
<name>A0ABY3T6N0_9MICO</name>
<protein>
    <submittedName>
        <fullName evidence="3">Uncharacterized protein</fullName>
    </submittedName>
</protein>
<reference evidence="4" key="1">
    <citation type="submission" date="2024-08" db="EMBL/GenBank/DDBJ databases">
        <title>Description of the novel species Clavibacter lycopersicum isolated from tomato seeds.</title>
        <authorList>
            <person name="Arizala E.D."/>
            <person name="Dobhal S."/>
            <person name="Alvarez A."/>
            <person name="Arif M."/>
        </authorList>
    </citation>
    <scope>NUCLEOTIDE SEQUENCE [LARGE SCALE GENOMIC DNA]</scope>
    <source>
        <strain evidence="4">A6099</strain>
    </source>
</reference>
<accession>A0ABY3T6N0</accession>
<evidence type="ECO:0000313" key="3">
    <source>
        <dbReference type="EMBL" id="UKF24357.1"/>
    </source>
</evidence>
<organism evidence="3 4">
    <name type="scientific">Clavibacter seminis</name>
    <dbReference type="NCBI Taxonomy" id="2860285"/>
    <lineage>
        <taxon>Bacteria</taxon>
        <taxon>Bacillati</taxon>
        <taxon>Actinomycetota</taxon>
        <taxon>Actinomycetes</taxon>
        <taxon>Micrococcales</taxon>
        <taxon>Microbacteriaceae</taxon>
        <taxon>Clavibacter</taxon>
    </lineage>
</organism>
<gene>
    <name evidence="3" type="ORF">KYT88_11550</name>
</gene>